<dbReference type="Pfam" id="PF01545">
    <property type="entry name" value="Cation_efflux"/>
    <property type="match status" value="1"/>
</dbReference>
<dbReference type="AlphaFoldDB" id="A0A1D3K9M4"/>
<evidence type="ECO:0000256" key="1">
    <source>
        <dbReference type="ARBA" id="ARBA00004141"/>
    </source>
</evidence>
<dbReference type="EMBL" id="LT599584">
    <property type="protein sequence ID" value="SBW85008.1"/>
    <property type="molecule type" value="Genomic_DNA"/>
</dbReference>
<evidence type="ECO:0000256" key="2">
    <source>
        <dbReference type="ARBA" id="ARBA00022692"/>
    </source>
</evidence>
<dbReference type="GO" id="GO:0046872">
    <property type="term" value="F:metal ion binding"/>
    <property type="evidence" value="ECO:0007669"/>
    <property type="project" value="InterPro"/>
</dbReference>
<evidence type="ECO:0000256" key="5">
    <source>
        <dbReference type="ARBA" id="ARBA00023136"/>
    </source>
</evidence>
<feature type="transmembrane region" description="Helical" evidence="6">
    <location>
        <begin position="274"/>
        <end position="292"/>
    </location>
</feature>
<dbReference type="SUPFAM" id="SSF161111">
    <property type="entry name" value="Cation efflux protein transmembrane domain-like"/>
    <property type="match status" value="1"/>
</dbReference>
<sequence>MSGDKACGCANSVAPSNEVSTRSNGAAWVSEFSVPKMDCPSEERMIRLALEGLEGIESLSFDLSQRRVHVYHSGAIDLHANKLDSLGLGSTLIGTRACAPSEVAERGKADAQEALDESRVLKALLGINALMFVAELVLGVIAESTGLIADSLDMFADAAVYGLAFYAAGRSKGLQLKAAHLSGFLQIALALGVLLEVVRRFIFGSEPESLLMMGVGLVALVANVGCLLLISKHRNGGAHMRASWIFSANDVLANLGVIVAGLLVMLTGSPYPDLAIGFAVGLLVLNGGRRILAMKA</sequence>
<keyword evidence="3" id="KW-0864">Zinc transport</keyword>
<dbReference type="GO" id="GO:0005385">
    <property type="term" value="F:zinc ion transmembrane transporter activity"/>
    <property type="evidence" value="ECO:0007669"/>
    <property type="project" value="TreeGrafter"/>
</dbReference>
<proteinExistence type="predicted"/>
<keyword evidence="3" id="KW-0813">Transport</keyword>
<feature type="domain" description="Cation efflux protein transmembrane" evidence="7">
    <location>
        <begin position="123"/>
        <end position="292"/>
    </location>
</feature>
<keyword evidence="5 6" id="KW-0472">Membrane</keyword>
<gene>
    <name evidence="8" type="ORF">PVE_R2G0983</name>
</gene>
<feature type="transmembrane region" description="Helical" evidence="6">
    <location>
        <begin position="251"/>
        <end position="268"/>
    </location>
</feature>
<dbReference type="GO" id="GO:0005886">
    <property type="term" value="C:plasma membrane"/>
    <property type="evidence" value="ECO:0007669"/>
    <property type="project" value="TreeGrafter"/>
</dbReference>
<keyword evidence="2 6" id="KW-0812">Transmembrane</keyword>
<evidence type="ECO:0000256" key="6">
    <source>
        <dbReference type="SAM" id="Phobius"/>
    </source>
</evidence>
<protein>
    <submittedName>
        <fullName evidence="8">Cytochrome C551</fullName>
    </submittedName>
</protein>
<accession>A0A1D3K9M4</accession>
<dbReference type="SUPFAM" id="SSF55008">
    <property type="entry name" value="HMA, heavy metal-associated domain"/>
    <property type="match status" value="1"/>
</dbReference>
<comment type="subcellular location">
    <subcellularLocation>
        <location evidence="1">Membrane</location>
        <topology evidence="1">Multi-pass membrane protein</topology>
    </subcellularLocation>
</comment>
<evidence type="ECO:0000313" key="9">
    <source>
        <dbReference type="Proteomes" id="UP000245431"/>
    </source>
</evidence>
<evidence type="ECO:0000259" key="7">
    <source>
        <dbReference type="Pfam" id="PF01545"/>
    </source>
</evidence>
<evidence type="ECO:0000256" key="4">
    <source>
        <dbReference type="ARBA" id="ARBA00022989"/>
    </source>
</evidence>
<dbReference type="InterPro" id="IPR050681">
    <property type="entry name" value="CDF/SLC30A"/>
</dbReference>
<evidence type="ECO:0000313" key="8">
    <source>
        <dbReference type="EMBL" id="SBW85008.1"/>
    </source>
</evidence>
<evidence type="ECO:0000256" key="3">
    <source>
        <dbReference type="ARBA" id="ARBA00022906"/>
    </source>
</evidence>
<dbReference type="PANTHER" id="PTHR11562:SF17">
    <property type="entry name" value="RE54080P-RELATED"/>
    <property type="match status" value="1"/>
</dbReference>
<reference evidence="9" key="1">
    <citation type="submission" date="2016-07" db="EMBL/GenBank/DDBJ databases">
        <authorList>
            <person name="Florea S."/>
            <person name="Webb J.S."/>
            <person name="Jaromczyk J."/>
            <person name="Schardl C.L."/>
        </authorList>
    </citation>
    <scope>NUCLEOTIDE SEQUENCE [LARGE SCALE GENOMIC DNA]</scope>
    <source>
        <strain evidence="9">1YdBTEX2</strain>
    </source>
</reference>
<feature type="transmembrane region" description="Helical" evidence="6">
    <location>
        <begin position="123"/>
        <end position="141"/>
    </location>
</feature>
<feature type="transmembrane region" description="Helical" evidence="6">
    <location>
        <begin position="178"/>
        <end position="198"/>
    </location>
</feature>
<feature type="transmembrane region" description="Helical" evidence="6">
    <location>
        <begin position="147"/>
        <end position="166"/>
    </location>
</feature>
<keyword evidence="3" id="KW-0406">Ion transport</keyword>
<keyword evidence="4 6" id="KW-1133">Transmembrane helix</keyword>
<feature type="transmembrane region" description="Helical" evidence="6">
    <location>
        <begin position="210"/>
        <end position="230"/>
    </location>
</feature>
<dbReference type="Gene3D" id="1.20.1510.10">
    <property type="entry name" value="Cation efflux protein transmembrane domain"/>
    <property type="match status" value="1"/>
</dbReference>
<dbReference type="InterPro" id="IPR006121">
    <property type="entry name" value="HMA_dom"/>
</dbReference>
<dbReference type="Gene3D" id="3.30.70.100">
    <property type="match status" value="1"/>
</dbReference>
<dbReference type="Proteomes" id="UP000245431">
    <property type="component" value="Chromosome PVE_r2"/>
</dbReference>
<dbReference type="CDD" id="cd00371">
    <property type="entry name" value="HMA"/>
    <property type="match status" value="1"/>
</dbReference>
<dbReference type="InterPro" id="IPR058533">
    <property type="entry name" value="Cation_efflux_TM"/>
</dbReference>
<dbReference type="InterPro" id="IPR027469">
    <property type="entry name" value="Cation_efflux_TMD_sf"/>
</dbReference>
<name>A0A1D3K9M4_PSEVE</name>
<dbReference type="PANTHER" id="PTHR11562">
    <property type="entry name" value="CATION EFFLUX PROTEIN/ ZINC TRANSPORTER"/>
    <property type="match status" value="1"/>
</dbReference>
<dbReference type="InterPro" id="IPR036163">
    <property type="entry name" value="HMA_dom_sf"/>
</dbReference>
<organism evidence="8 9">
    <name type="scientific">Pseudomonas veronii 1YdBTEX2</name>
    <dbReference type="NCBI Taxonomy" id="1295141"/>
    <lineage>
        <taxon>Bacteria</taxon>
        <taxon>Pseudomonadati</taxon>
        <taxon>Pseudomonadota</taxon>
        <taxon>Gammaproteobacteria</taxon>
        <taxon>Pseudomonadales</taxon>
        <taxon>Pseudomonadaceae</taxon>
        <taxon>Pseudomonas</taxon>
    </lineage>
</organism>
<keyword evidence="3" id="KW-0862">Zinc</keyword>